<reference evidence="1" key="1">
    <citation type="submission" date="2014-05" db="EMBL/GenBank/DDBJ databases">
        <authorList>
            <person name="Chronopoulou M."/>
        </authorList>
    </citation>
    <scope>NUCLEOTIDE SEQUENCE</scope>
    <source>
        <tissue evidence="1">Whole organism</tissue>
    </source>
</reference>
<evidence type="ECO:0000313" key="1">
    <source>
        <dbReference type="EMBL" id="CDW48956.1"/>
    </source>
</evidence>
<accession>A0A0K2VG91</accession>
<organism evidence="1">
    <name type="scientific">Lepeophtheirus salmonis</name>
    <name type="common">Salmon louse</name>
    <name type="synonym">Caligus salmonis</name>
    <dbReference type="NCBI Taxonomy" id="72036"/>
    <lineage>
        <taxon>Eukaryota</taxon>
        <taxon>Metazoa</taxon>
        <taxon>Ecdysozoa</taxon>
        <taxon>Arthropoda</taxon>
        <taxon>Crustacea</taxon>
        <taxon>Multicrustacea</taxon>
        <taxon>Hexanauplia</taxon>
        <taxon>Copepoda</taxon>
        <taxon>Siphonostomatoida</taxon>
        <taxon>Caligidae</taxon>
        <taxon>Lepeophtheirus</taxon>
    </lineage>
</organism>
<protein>
    <submittedName>
        <fullName evidence="1">Uncharacterized protein</fullName>
    </submittedName>
</protein>
<dbReference type="AlphaFoldDB" id="A0A0K2VG91"/>
<proteinExistence type="predicted"/>
<sequence>MNHCSEYECLVLLRRTSP</sequence>
<dbReference type="EMBL" id="HACA01031595">
    <property type="protein sequence ID" value="CDW48956.1"/>
    <property type="molecule type" value="Transcribed_RNA"/>
</dbReference>
<name>A0A0K2VG91_LEPSM</name>